<dbReference type="eggNOG" id="COG0596">
    <property type="taxonomic scope" value="Bacteria"/>
</dbReference>
<comment type="caution">
    <text evidence="2">The sequence shown here is derived from an EMBL/GenBank/DDBJ whole genome shotgun (WGS) entry which is preliminary data.</text>
</comment>
<dbReference type="InterPro" id="IPR000073">
    <property type="entry name" value="AB_hydrolase_1"/>
</dbReference>
<dbReference type="AlphaFoldDB" id="E1JYW0"/>
<dbReference type="RefSeq" id="WP_005994864.1">
    <property type="nucleotide sequence ID" value="NZ_AECZ01000019.1"/>
</dbReference>
<name>E1JYW0_SOLFR</name>
<evidence type="ECO:0000259" key="1">
    <source>
        <dbReference type="Pfam" id="PF12697"/>
    </source>
</evidence>
<dbReference type="Gene3D" id="3.40.50.1820">
    <property type="entry name" value="alpha/beta hydrolase"/>
    <property type="match status" value="1"/>
</dbReference>
<evidence type="ECO:0000313" key="3">
    <source>
        <dbReference type="Proteomes" id="UP000006250"/>
    </source>
</evidence>
<dbReference type="SUPFAM" id="SSF53474">
    <property type="entry name" value="alpha/beta-Hydrolases"/>
    <property type="match status" value="1"/>
</dbReference>
<accession>E1JYW0</accession>
<dbReference type="Pfam" id="PF12697">
    <property type="entry name" value="Abhydrolase_6"/>
    <property type="match status" value="1"/>
</dbReference>
<sequence length="240" mass="25891">MATFVCVHGAFQGGWVWKRTAEALFPMGHRAYAPTLSGCGFHRHTMDKGLGLEAYVRDLTQFFEMEDLADVYLVAHSYSGIVGAGAMAAIMGRLSGTIYVEGIIPQPGKSFAGVGGEPFQAMLQSKLTDGWLVSPWEAGMFGVAGAPDEAWFMARVAPFPMAAFTDAAVGELVFPVKRHYVRCAKNPNPMFVAMADRAKFLGFAMHSIDSGHCPQITVPVELARVLATIVDKKNGEAKAQ</sequence>
<reference evidence="2 3" key="1">
    <citation type="submission" date="2010-08" db="EMBL/GenBank/DDBJ databases">
        <title>The draft genome of Desulfovibrio fructosovorans JJ.</title>
        <authorList>
            <consortium name="US DOE Joint Genome Institute (JGI-PGF)"/>
            <person name="Lucas S."/>
            <person name="Copeland A."/>
            <person name="Lapidus A."/>
            <person name="Cheng J.-F."/>
            <person name="Bruce D."/>
            <person name="Goodwin L."/>
            <person name="Pitluck S."/>
            <person name="Land M.L."/>
            <person name="Hauser L."/>
            <person name="Chang Y.-J."/>
            <person name="Jeffries C."/>
            <person name="Wall J.D."/>
            <person name="Stahl D.A."/>
            <person name="Arkin A.P."/>
            <person name="Dehal P."/>
            <person name="Stolyar S.M."/>
            <person name="Hazen T.C."/>
            <person name="Woyke T.J."/>
        </authorList>
    </citation>
    <scope>NUCLEOTIDE SEQUENCE [LARGE SCALE GENOMIC DNA]</scope>
    <source>
        <strain evidence="2 3">JJ</strain>
    </source>
</reference>
<dbReference type="GO" id="GO:0009694">
    <property type="term" value="P:jasmonic acid metabolic process"/>
    <property type="evidence" value="ECO:0007669"/>
    <property type="project" value="TreeGrafter"/>
</dbReference>
<evidence type="ECO:0000313" key="2">
    <source>
        <dbReference type="EMBL" id="EFL50530.1"/>
    </source>
</evidence>
<dbReference type="InterPro" id="IPR045889">
    <property type="entry name" value="MES/HNL"/>
</dbReference>
<dbReference type="GO" id="GO:0080031">
    <property type="term" value="F:methyl salicylate esterase activity"/>
    <property type="evidence" value="ECO:0007669"/>
    <property type="project" value="TreeGrafter"/>
</dbReference>
<keyword evidence="3" id="KW-1185">Reference proteome</keyword>
<dbReference type="GO" id="GO:0080030">
    <property type="term" value="F:methyl indole-3-acetate esterase activity"/>
    <property type="evidence" value="ECO:0007669"/>
    <property type="project" value="TreeGrafter"/>
</dbReference>
<gene>
    <name evidence="2" type="ORF">DesfrDRAFT_2809</name>
</gene>
<feature type="domain" description="AB hydrolase-1" evidence="1">
    <location>
        <begin position="4"/>
        <end position="224"/>
    </location>
</feature>
<dbReference type="STRING" id="596151.DesfrDRAFT_2809"/>
<dbReference type="GO" id="GO:0080032">
    <property type="term" value="F:methyl jasmonate esterase activity"/>
    <property type="evidence" value="ECO:0007669"/>
    <property type="project" value="TreeGrafter"/>
</dbReference>
<dbReference type="EMBL" id="AECZ01000019">
    <property type="protein sequence ID" value="EFL50530.1"/>
    <property type="molecule type" value="Genomic_DNA"/>
</dbReference>
<proteinExistence type="predicted"/>
<protein>
    <submittedName>
        <fullName evidence="2">Putative esterase</fullName>
    </submittedName>
</protein>
<dbReference type="InterPro" id="IPR029058">
    <property type="entry name" value="AB_hydrolase_fold"/>
</dbReference>
<dbReference type="Proteomes" id="UP000006250">
    <property type="component" value="Unassembled WGS sequence"/>
</dbReference>
<dbReference type="GO" id="GO:0009696">
    <property type="term" value="P:salicylic acid metabolic process"/>
    <property type="evidence" value="ECO:0007669"/>
    <property type="project" value="TreeGrafter"/>
</dbReference>
<dbReference type="PANTHER" id="PTHR10992:SF1032">
    <property type="entry name" value="METHYLESTERASE 17"/>
    <property type="match status" value="1"/>
</dbReference>
<dbReference type="OrthoDB" id="9112061at2"/>
<dbReference type="PANTHER" id="PTHR10992">
    <property type="entry name" value="METHYLESTERASE FAMILY MEMBER"/>
    <property type="match status" value="1"/>
</dbReference>
<organism evidence="2 3">
    <name type="scientific">Solidesulfovibrio fructosivorans JJ]</name>
    <dbReference type="NCBI Taxonomy" id="596151"/>
    <lineage>
        <taxon>Bacteria</taxon>
        <taxon>Pseudomonadati</taxon>
        <taxon>Thermodesulfobacteriota</taxon>
        <taxon>Desulfovibrionia</taxon>
        <taxon>Desulfovibrionales</taxon>
        <taxon>Desulfovibrionaceae</taxon>
        <taxon>Solidesulfovibrio</taxon>
    </lineage>
</organism>